<evidence type="ECO:0000313" key="3">
    <source>
        <dbReference type="Proteomes" id="UP000605986"/>
    </source>
</evidence>
<proteinExistence type="predicted"/>
<reference evidence="2" key="1">
    <citation type="submission" date="2020-01" db="EMBL/GenBank/DDBJ databases">
        <title>Identification and distribution of gene clusters putatively required for synthesis of sphingolipid metabolism inhibitors in phylogenetically diverse species of the filamentous fungus Fusarium.</title>
        <authorList>
            <person name="Kim H.-S."/>
            <person name="Busman M."/>
            <person name="Brown D.W."/>
            <person name="Divon H."/>
            <person name="Uhlig S."/>
            <person name="Proctor R.H."/>
        </authorList>
    </citation>
    <scope>NUCLEOTIDE SEQUENCE</scope>
    <source>
        <strain evidence="2">NRRL 53441</strain>
    </source>
</reference>
<dbReference type="Proteomes" id="UP000605986">
    <property type="component" value="Unassembled WGS sequence"/>
</dbReference>
<keyword evidence="3" id="KW-1185">Reference proteome</keyword>
<comment type="caution">
    <text evidence="2">The sequence shown here is derived from an EMBL/GenBank/DDBJ whole genome shotgun (WGS) entry which is preliminary data.</text>
</comment>
<dbReference type="EMBL" id="JAADJG010000661">
    <property type="protein sequence ID" value="KAF4440360.1"/>
    <property type="molecule type" value="Genomic_DNA"/>
</dbReference>
<feature type="compositionally biased region" description="Basic and acidic residues" evidence="1">
    <location>
        <begin position="88"/>
        <end position="113"/>
    </location>
</feature>
<sequence length="568" mass="64806">MSDQHFENPESDPVQDDIHQDSEYDEPAQRPRRKRQANTPPPTAPSSKKRATTASKRPGRPRKIVRTPPPSEKRRPGRPRGAKNKKPSKADMKTMPPEERAKAKKEAGKELKEKKHKSDVRHQMNEGAPSLRERDLKRMCLTQDEPRFDEQWTRLDEQALPYYGSAAEDEIEELERKCTGNTTKNSFHGDLAFLWRVSIRLYHSTPFTLLSPRYGLDYILVSPSNNEPGNVWGQNFAKSLSQVITHPFFRADIDLLRTVLQYAVICRTDDRRPWKIPMSVRGGPLTRMKADIESEEGSLSCSVHSIHKRARRATATSDYSIVSDVTFRLGEVAKENTESRQASRFAPKPKLMHDEFVVRAVSIVDLHNIEQAINTLGLFGVPELTSMDTARKNFVLAQDTHADQPSKAQLADFVRRGLLYEQREIVRLRGENGRQENADEDSDHRIPQARRRNLSSGLSSSRSRRRGARHTLGDDDDEEDFLDEDVEEAPNRGRRQNPLLSALSTATRSRRERRRTLWDDDEDEEVRENPGSEIPQDEGDEGYMLADSDGPAISNQKISNLALRLLKP</sequence>
<accession>A0A8H4JY34</accession>
<dbReference type="OrthoDB" id="4754366at2759"/>
<feature type="compositionally biased region" description="Basic residues" evidence="1">
    <location>
        <begin position="75"/>
        <end position="87"/>
    </location>
</feature>
<gene>
    <name evidence="2" type="ORF">F53441_12308</name>
</gene>
<feature type="compositionally biased region" description="Basic and acidic residues" evidence="1">
    <location>
        <begin position="430"/>
        <end position="446"/>
    </location>
</feature>
<protein>
    <submittedName>
        <fullName evidence="2">Uncharacterized protein</fullName>
    </submittedName>
</protein>
<evidence type="ECO:0000313" key="2">
    <source>
        <dbReference type="EMBL" id="KAF4440360.1"/>
    </source>
</evidence>
<dbReference type="AlphaFoldDB" id="A0A8H4JY34"/>
<name>A0A8H4JY34_9HYPO</name>
<feature type="region of interest" description="Disordered" evidence="1">
    <location>
        <begin position="430"/>
        <end position="552"/>
    </location>
</feature>
<feature type="region of interest" description="Disordered" evidence="1">
    <location>
        <begin position="1"/>
        <end position="127"/>
    </location>
</feature>
<evidence type="ECO:0000256" key="1">
    <source>
        <dbReference type="SAM" id="MobiDB-lite"/>
    </source>
</evidence>
<organism evidence="2 3">
    <name type="scientific">Fusarium austroafricanum</name>
    <dbReference type="NCBI Taxonomy" id="2364996"/>
    <lineage>
        <taxon>Eukaryota</taxon>
        <taxon>Fungi</taxon>
        <taxon>Dikarya</taxon>
        <taxon>Ascomycota</taxon>
        <taxon>Pezizomycotina</taxon>
        <taxon>Sordariomycetes</taxon>
        <taxon>Hypocreomycetidae</taxon>
        <taxon>Hypocreales</taxon>
        <taxon>Nectriaceae</taxon>
        <taxon>Fusarium</taxon>
        <taxon>Fusarium concolor species complex</taxon>
    </lineage>
</organism>
<feature type="compositionally biased region" description="Basic residues" evidence="1">
    <location>
        <begin position="47"/>
        <end position="65"/>
    </location>
</feature>
<feature type="compositionally biased region" description="Acidic residues" evidence="1">
    <location>
        <begin position="474"/>
        <end position="488"/>
    </location>
</feature>